<evidence type="ECO:0000256" key="1">
    <source>
        <dbReference type="SAM" id="MobiDB-lite"/>
    </source>
</evidence>
<feature type="domain" description="DUF4283" evidence="2">
    <location>
        <begin position="70"/>
        <end position="128"/>
    </location>
</feature>
<evidence type="ECO:0000313" key="5">
    <source>
        <dbReference type="Proteomes" id="UP001358586"/>
    </source>
</evidence>
<dbReference type="Pfam" id="PF14111">
    <property type="entry name" value="DUF4283"/>
    <property type="match status" value="1"/>
</dbReference>
<feature type="domain" description="Zinc knuckle CX2CX4HX4C" evidence="3">
    <location>
        <begin position="142"/>
        <end position="189"/>
    </location>
</feature>
<dbReference type="InterPro" id="IPR025836">
    <property type="entry name" value="Zn_knuckle_CX2CX4HX4C"/>
</dbReference>
<feature type="compositionally biased region" description="Polar residues" evidence="1">
    <location>
        <begin position="338"/>
        <end position="349"/>
    </location>
</feature>
<gene>
    <name evidence="4" type="ORF">PVK06_024801</name>
</gene>
<reference evidence="4 5" key="1">
    <citation type="submission" date="2023-03" db="EMBL/GenBank/DDBJ databases">
        <title>WGS of Gossypium arboreum.</title>
        <authorList>
            <person name="Yu D."/>
        </authorList>
    </citation>
    <scope>NUCLEOTIDE SEQUENCE [LARGE SCALE GENOMIC DNA]</scope>
    <source>
        <tissue evidence="4">Leaf</tissue>
    </source>
</reference>
<proteinExistence type="predicted"/>
<evidence type="ECO:0008006" key="6">
    <source>
        <dbReference type="Google" id="ProtNLM"/>
    </source>
</evidence>
<dbReference type="Proteomes" id="UP001358586">
    <property type="component" value="Chromosome 7"/>
</dbReference>
<comment type="caution">
    <text evidence="4">The sequence shown here is derived from an EMBL/GenBank/DDBJ whole genome shotgun (WGS) entry which is preliminary data.</text>
</comment>
<name>A0ABR0PEX4_GOSAR</name>
<dbReference type="Pfam" id="PF14392">
    <property type="entry name" value="zf-CCHC_4"/>
    <property type="match status" value="1"/>
</dbReference>
<organism evidence="4 5">
    <name type="scientific">Gossypium arboreum</name>
    <name type="common">Tree cotton</name>
    <name type="synonym">Gossypium nanking</name>
    <dbReference type="NCBI Taxonomy" id="29729"/>
    <lineage>
        <taxon>Eukaryota</taxon>
        <taxon>Viridiplantae</taxon>
        <taxon>Streptophyta</taxon>
        <taxon>Embryophyta</taxon>
        <taxon>Tracheophyta</taxon>
        <taxon>Spermatophyta</taxon>
        <taxon>Magnoliopsida</taxon>
        <taxon>eudicotyledons</taxon>
        <taxon>Gunneridae</taxon>
        <taxon>Pentapetalae</taxon>
        <taxon>rosids</taxon>
        <taxon>malvids</taxon>
        <taxon>Malvales</taxon>
        <taxon>Malvaceae</taxon>
        <taxon>Malvoideae</taxon>
        <taxon>Gossypium</taxon>
    </lineage>
</organism>
<dbReference type="PANTHER" id="PTHR31286">
    <property type="entry name" value="GLYCINE-RICH CELL WALL STRUCTURAL PROTEIN 1.8-LIKE"/>
    <property type="match status" value="1"/>
</dbReference>
<accession>A0ABR0PEX4</accession>
<evidence type="ECO:0000259" key="2">
    <source>
        <dbReference type="Pfam" id="PF14111"/>
    </source>
</evidence>
<keyword evidence="5" id="KW-1185">Reference proteome</keyword>
<protein>
    <recommendedName>
        <fullName evidence="6">DUF4283 domain-containing protein</fullName>
    </recommendedName>
</protein>
<dbReference type="PANTHER" id="PTHR31286:SF153">
    <property type="entry name" value="DUF4283 DOMAIN PROTEIN"/>
    <property type="match status" value="1"/>
</dbReference>
<feature type="region of interest" description="Disordered" evidence="1">
    <location>
        <begin position="321"/>
        <end position="349"/>
    </location>
</feature>
<dbReference type="InterPro" id="IPR025558">
    <property type="entry name" value="DUF4283"/>
</dbReference>
<dbReference type="InterPro" id="IPR040256">
    <property type="entry name" value="At4g02000-like"/>
</dbReference>
<evidence type="ECO:0000259" key="3">
    <source>
        <dbReference type="Pfam" id="PF14392"/>
    </source>
</evidence>
<sequence length="349" mass="40193">MLHSYMQQMPYSLCLNHTLSNQSNYIMVFKRIIKRFGLKFVIEEELANLNLLDDEEEAFQEEIAVVDRNYQFCLVGRCLTDSLVHFPSLRNTMADLWHPIEGICITDLGDKRYLFQFFNNVDVQRVVTALGIQKYMRIRVRLDVTVLLKRKKKIQIGKIMIVYARFKYEKLSLFCFICGKLGRGESYCLFRLKIEPSKIVFGWDLSLHAVPRCQNIVVSRWLREADTSQCRDDNMEIFSQCSNFNKAKDFGRNLGGDFRNQVLNPYLIPLGSNQQYFINGQSNWRNWGKDDSNIAELVNGPMDLVLVEENDPITALEGKKGHRTVEGGNDVGGPFKLTASSGEQSSRAL</sequence>
<evidence type="ECO:0000313" key="4">
    <source>
        <dbReference type="EMBL" id="KAK5819778.1"/>
    </source>
</evidence>
<dbReference type="EMBL" id="JARKNE010000007">
    <property type="protein sequence ID" value="KAK5819778.1"/>
    <property type="molecule type" value="Genomic_DNA"/>
</dbReference>